<feature type="active site" evidence="9">
    <location>
        <position position="8"/>
    </location>
</feature>
<dbReference type="PIRSF" id="PIRSF010376">
    <property type="entry name" value="IspE"/>
    <property type="match status" value="1"/>
</dbReference>
<dbReference type="Pfam" id="PF08544">
    <property type="entry name" value="GHMP_kinases_C"/>
    <property type="match status" value="1"/>
</dbReference>
<evidence type="ECO:0000256" key="3">
    <source>
        <dbReference type="ARBA" id="ARBA00017473"/>
    </source>
</evidence>
<keyword evidence="4 9" id="KW-0808">Transferase</keyword>
<dbReference type="GO" id="GO:0019288">
    <property type="term" value="P:isopentenyl diphosphate biosynthetic process, methylerythritol 4-phosphate pathway"/>
    <property type="evidence" value="ECO:0007669"/>
    <property type="project" value="UniProtKB-UniRule"/>
</dbReference>
<dbReference type="GO" id="GO:0050515">
    <property type="term" value="F:4-(cytidine 5'-diphospho)-2-C-methyl-D-erythritol kinase activity"/>
    <property type="evidence" value="ECO:0007669"/>
    <property type="project" value="UniProtKB-UniRule"/>
</dbReference>
<dbReference type="SUPFAM" id="SSF55060">
    <property type="entry name" value="GHMP Kinase, C-terminal domain"/>
    <property type="match status" value="1"/>
</dbReference>
<dbReference type="InterPro" id="IPR006204">
    <property type="entry name" value="GHMP_kinase_N_dom"/>
</dbReference>
<dbReference type="PANTHER" id="PTHR43527">
    <property type="entry name" value="4-DIPHOSPHOCYTIDYL-2-C-METHYL-D-ERYTHRITOL KINASE, CHLOROPLASTIC"/>
    <property type="match status" value="1"/>
</dbReference>
<dbReference type="Gene3D" id="3.30.230.10">
    <property type="match status" value="1"/>
</dbReference>
<evidence type="ECO:0000256" key="2">
    <source>
        <dbReference type="ARBA" id="ARBA00012052"/>
    </source>
</evidence>
<accession>A0A9D9NJ64</accession>
<dbReference type="InterPro" id="IPR014721">
    <property type="entry name" value="Ribsml_uS5_D2-typ_fold_subgr"/>
</dbReference>
<dbReference type="SUPFAM" id="SSF54211">
    <property type="entry name" value="Ribosomal protein S5 domain 2-like"/>
    <property type="match status" value="1"/>
</dbReference>
<dbReference type="InterPro" id="IPR013750">
    <property type="entry name" value="GHMP_kinase_C_dom"/>
</dbReference>
<dbReference type="Gene3D" id="3.30.70.890">
    <property type="entry name" value="GHMP kinase, C-terminal domain"/>
    <property type="match status" value="1"/>
</dbReference>
<evidence type="ECO:0000256" key="6">
    <source>
        <dbReference type="ARBA" id="ARBA00022777"/>
    </source>
</evidence>
<sequence>MIRFPNAKINLGLYVERRRDDGYHDISTVFYPIPLQDVVEVVKAETTVLRTYGNPVDCPPEKNLVMKAYRLLESEFSLPPVEICLYKHIPDGAGLGGGSSDASAVLKILNELFSIGLDDAGLARRAVKIGADCPFFIYNHPVVARGIGDEFGDVDVDLSGMTAVVVKPDVYVSTAEAYRGVVPGVPKMNVAEIVLHPVEEWRHLLENDFERHVFSLYPQLKEIKESMYDSGAVYASMSGSGSAIYGLFSSDNMAESFVSRCQEKKIFKLLL</sequence>
<dbReference type="InterPro" id="IPR020568">
    <property type="entry name" value="Ribosomal_Su5_D2-typ_SF"/>
</dbReference>
<evidence type="ECO:0000313" key="13">
    <source>
        <dbReference type="Proteomes" id="UP000823598"/>
    </source>
</evidence>
<comment type="pathway">
    <text evidence="9">Isoprenoid biosynthesis; isopentenyl diphosphate biosynthesis via DXP pathway; isopentenyl diphosphate from 1-deoxy-D-xylulose 5-phosphate: step 3/6.</text>
</comment>
<evidence type="ECO:0000256" key="1">
    <source>
        <dbReference type="ARBA" id="ARBA00009684"/>
    </source>
</evidence>
<dbReference type="HAMAP" id="MF_00061">
    <property type="entry name" value="IspE"/>
    <property type="match status" value="1"/>
</dbReference>
<keyword evidence="6 9" id="KW-0418">Kinase</keyword>
<keyword evidence="5 9" id="KW-0547">Nucleotide-binding</keyword>
<reference evidence="12" key="1">
    <citation type="submission" date="2020-10" db="EMBL/GenBank/DDBJ databases">
        <authorList>
            <person name="Gilroy R."/>
        </authorList>
    </citation>
    <scope>NUCLEOTIDE SEQUENCE</scope>
    <source>
        <strain evidence="12">6919</strain>
    </source>
</reference>
<comment type="function">
    <text evidence="9">Catalyzes the phosphorylation of the position 2 hydroxy group of 4-diphosphocytidyl-2C-methyl-D-erythritol.</text>
</comment>
<dbReference type="AlphaFoldDB" id="A0A9D9NJ64"/>
<dbReference type="Pfam" id="PF00288">
    <property type="entry name" value="GHMP_kinases_N"/>
    <property type="match status" value="1"/>
</dbReference>
<feature type="active site" evidence="9">
    <location>
        <position position="132"/>
    </location>
</feature>
<protein>
    <recommendedName>
        <fullName evidence="3 9">4-diphosphocytidyl-2-C-methyl-D-erythritol kinase</fullName>
        <shortName evidence="9">CMK</shortName>
        <ecNumber evidence="2 9">2.7.1.148</ecNumber>
    </recommendedName>
    <alternativeName>
        <fullName evidence="8 9">4-(cytidine-5'-diphospho)-2-C-methyl-D-erythritol kinase</fullName>
    </alternativeName>
</protein>
<organism evidence="12 13">
    <name type="scientific">Candidatus Limisoma faecipullorum</name>
    <dbReference type="NCBI Taxonomy" id="2840854"/>
    <lineage>
        <taxon>Bacteria</taxon>
        <taxon>Pseudomonadati</taxon>
        <taxon>Bacteroidota</taxon>
        <taxon>Bacteroidia</taxon>
        <taxon>Bacteroidales</taxon>
        <taxon>Candidatus Limisoma</taxon>
    </lineage>
</organism>
<evidence type="ECO:0000256" key="7">
    <source>
        <dbReference type="ARBA" id="ARBA00022840"/>
    </source>
</evidence>
<comment type="similarity">
    <text evidence="1 9">Belongs to the GHMP kinase family. IspE subfamily.</text>
</comment>
<reference evidence="12" key="2">
    <citation type="journal article" date="2021" name="PeerJ">
        <title>Extensive microbial diversity within the chicken gut microbiome revealed by metagenomics and culture.</title>
        <authorList>
            <person name="Gilroy R."/>
            <person name="Ravi A."/>
            <person name="Getino M."/>
            <person name="Pursley I."/>
            <person name="Horton D.L."/>
            <person name="Alikhan N.F."/>
            <person name="Baker D."/>
            <person name="Gharbi K."/>
            <person name="Hall N."/>
            <person name="Watson M."/>
            <person name="Adriaenssens E.M."/>
            <person name="Foster-Nyarko E."/>
            <person name="Jarju S."/>
            <person name="Secka A."/>
            <person name="Antonio M."/>
            <person name="Oren A."/>
            <person name="Chaudhuri R.R."/>
            <person name="La Ragione R."/>
            <person name="Hildebrand F."/>
            <person name="Pallen M.J."/>
        </authorList>
    </citation>
    <scope>NUCLEOTIDE SEQUENCE</scope>
    <source>
        <strain evidence="12">6919</strain>
    </source>
</reference>
<keyword evidence="7 9" id="KW-0067">ATP-binding</keyword>
<keyword evidence="9" id="KW-0414">Isoprene biosynthesis</keyword>
<evidence type="ECO:0000256" key="9">
    <source>
        <dbReference type="HAMAP-Rule" id="MF_00061"/>
    </source>
</evidence>
<evidence type="ECO:0000259" key="10">
    <source>
        <dbReference type="Pfam" id="PF00288"/>
    </source>
</evidence>
<name>A0A9D9NJ64_9BACT</name>
<gene>
    <name evidence="9" type="primary">ispE</name>
    <name evidence="12" type="ORF">IAB88_01125</name>
</gene>
<evidence type="ECO:0000256" key="4">
    <source>
        <dbReference type="ARBA" id="ARBA00022679"/>
    </source>
</evidence>
<dbReference type="Proteomes" id="UP000823598">
    <property type="component" value="Unassembled WGS sequence"/>
</dbReference>
<feature type="domain" description="GHMP kinase C-terminal" evidence="11">
    <location>
        <begin position="197"/>
        <end position="263"/>
    </location>
</feature>
<evidence type="ECO:0000256" key="8">
    <source>
        <dbReference type="ARBA" id="ARBA00032554"/>
    </source>
</evidence>
<evidence type="ECO:0000259" key="11">
    <source>
        <dbReference type="Pfam" id="PF08544"/>
    </source>
</evidence>
<dbReference type="InterPro" id="IPR004424">
    <property type="entry name" value="IspE"/>
</dbReference>
<dbReference type="GO" id="GO:0016114">
    <property type="term" value="P:terpenoid biosynthetic process"/>
    <property type="evidence" value="ECO:0007669"/>
    <property type="project" value="UniProtKB-UniRule"/>
</dbReference>
<proteinExistence type="inferred from homology"/>
<comment type="catalytic activity">
    <reaction evidence="9">
        <text>4-CDP-2-C-methyl-D-erythritol + ATP = 4-CDP-2-C-methyl-D-erythritol 2-phosphate + ADP + H(+)</text>
        <dbReference type="Rhea" id="RHEA:18437"/>
        <dbReference type="ChEBI" id="CHEBI:15378"/>
        <dbReference type="ChEBI" id="CHEBI:30616"/>
        <dbReference type="ChEBI" id="CHEBI:57823"/>
        <dbReference type="ChEBI" id="CHEBI:57919"/>
        <dbReference type="ChEBI" id="CHEBI:456216"/>
        <dbReference type="EC" id="2.7.1.148"/>
    </reaction>
</comment>
<dbReference type="NCBIfam" id="TIGR00154">
    <property type="entry name" value="ispE"/>
    <property type="match status" value="1"/>
</dbReference>
<dbReference type="PANTHER" id="PTHR43527:SF2">
    <property type="entry name" value="4-DIPHOSPHOCYTIDYL-2-C-METHYL-D-ERYTHRITOL KINASE, CHLOROPLASTIC"/>
    <property type="match status" value="1"/>
</dbReference>
<feature type="binding site" evidence="9">
    <location>
        <begin position="90"/>
        <end position="100"/>
    </location>
    <ligand>
        <name>ATP</name>
        <dbReference type="ChEBI" id="CHEBI:30616"/>
    </ligand>
</feature>
<evidence type="ECO:0000313" key="12">
    <source>
        <dbReference type="EMBL" id="MBO8475576.1"/>
    </source>
</evidence>
<comment type="caution">
    <text evidence="12">The sequence shown here is derived from an EMBL/GenBank/DDBJ whole genome shotgun (WGS) entry which is preliminary data.</text>
</comment>
<dbReference type="EC" id="2.7.1.148" evidence="2 9"/>
<dbReference type="GO" id="GO:0005524">
    <property type="term" value="F:ATP binding"/>
    <property type="evidence" value="ECO:0007669"/>
    <property type="project" value="UniProtKB-UniRule"/>
</dbReference>
<dbReference type="EMBL" id="JADIMC010000014">
    <property type="protein sequence ID" value="MBO8475576.1"/>
    <property type="molecule type" value="Genomic_DNA"/>
</dbReference>
<feature type="domain" description="GHMP kinase N-terminal" evidence="10">
    <location>
        <begin position="63"/>
        <end position="139"/>
    </location>
</feature>
<dbReference type="InterPro" id="IPR036554">
    <property type="entry name" value="GHMP_kinase_C_sf"/>
</dbReference>
<evidence type="ECO:0000256" key="5">
    <source>
        <dbReference type="ARBA" id="ARBA00022741"/>
    </source>
</evidence>